<evidence type="ECO:0008006" key="3">
    <source>
        <dbReference type="Google" id="ProtNLM"/>
    </source>
</evidence>
<proteinExistence type="predicted"/>
<feature type="non-terminal residue" evidence="1">
    <location>
        <position position="1"/>
    </location>
</feature>
<organism evidence="1 2">
    <name type="scientific">Mucuna pruriens</name>
    <name type="common">Velvet bean</name>
    <name type="synonym">Dolichos pruriens</name>
    <dbReference type="NCBI Taxonomy" id="157652"/>
    <lineage>
        <taxon>Eukaryota</taxon>
        <taxon>Viridiplantae</taxon>
        <taxon>Streptophyta</taxon>
        <taxon>Embryophyta</taxon>
        <taxon>Tracheophyta</taxon>
        <taxon>Spermatophyta</taxon>
        <taxon>Magnoliopsida</taxon>
        <taxon>eudicotyledons</taxon>
        <taxon>Gunneridae</taxon>
        <taxon>Pentapetalae</taxon>
        <taxon>rosids</taxon>
        <taxon>fabids</taxon>
        <taxon>Fabales</taxon>
        <taxon>Fabaceae</taxon>
        <taxon>Papilionoideae</taxon>
        <taxon>50 kb inversion clade</taxon>
        <taxon>NPAAA clade</taxon>
        <taxon>indigoferoid/millettioid clade</taxon>
        <taxon>Phaseoleae</taxon>
        <taxon>Mucuna</taxon>
    </lineage>
</organism>
<evidence type="ECO:0000313" key="1">
    <source>
        <dbReference type="EMBL" id="RDY04685.1"/>
    </source>
</evidence>
<dbReference type="InterPro" id="IPR012337">
    <property type="entry name" value="RNaseH-like_sf"/>
</dbReference>
<comment type="caution">
    <text evidence="1">The sequence shown here is derived from an EMBL/GenBank/DDBJ whole genome shotgun (WGS) entry which is preliminary data.</text>
</comment>
<reference evidence="1" key="1">
    <citation type="submission" date="2018-05" db="EMBL/GenBank/DDBJ databases">
        <title>Draft genome of Mucuna pruriens seed.</title>
        <authorList>
            <person name="Nnadi N.E."/>
            <person name="Vos R."/>
            <person name="Hasami M.H."/>
            <person name="Devisetty U.K."/>
            <person name="Aguiy J.C."/>
        </authorList>
    </citation>
    <scope>NUCLEOTIDE SEQUENCE [LARGE SCALE GENOMIC DNA]</scope>
    <source>
        <strain evidence="1">JCA_2017</strain>
    </source>
</reference>
<dbReference type="Proteomes" id="UP000257109">
    <property type="component" value="Unassembled WGS sequence"/>
</dbReference>
<keyword evidence="2" id="KW-1185">Reference proteome</keyword>
<gene>
    <name evidence="1" type="ORF">CR513_11579</name>
</gene>
<dbReference type="EMBL" id="QJKJ01002035">
    <property type="protein sequence ID" value="RDY04685.1"/>
    <property type="molecule type" value="Genomic_DNA"/>
</dbReference>
<accession>A0A371HPF3</accession>
<dbReference type="STRING" id="157652.A0A371HPF3"/>
<dbReference type="AlphaFoldDB" id="A0A371HPF3"/>
<evidence type="ECO:0000313" key="2">
    <source>
        <dbReference type="Proteomes" id="UP000257109"/>
    </source>
</evidence>
<name>A0A371HPF3_MUCPR</name>
<protein>
    <recommendedName>
        <fullName evidence="3">DUF659 domain-containing protein</fullName>
    </recommendedName>
</protein>
<dbReference type="SUPFAM" id="SSF53098">
    <property type="entry name" value="Ribonuclease H-like"/>
    <property type="match status" value="1"/>
</dbReference>
<sequence>MSLLLFGDVIKDDKQMFELLDNILEEIKKENIILVVMNDASNIVVAKKMLKEKKYSKRKELAKPIVTRFASCYLTLNYIKQQKNALKSMFASKEWTTSPHASRSEAKQVMSLVLSETKQCVIPLVQVLRLVDGDSKPTMSYIYEAIDRVKD</sequence>
<dbReference type="OrthoDB" id="1934703at2759"/>